<keyword evidence="4" id="KW-1185">Reference proteome</keyword>
<sequence>MPFAMTLARRGRGRMAALAGLMLALAGCGAAVAPEPVPVYRMSDAPIGSTLRGAASDLNGAWQVAEAYPDGPVAPGDRVTLQLDGQGAGVARIVSQDVARLLPVKPAGPGRFEVEGATWWLLWVDDDFRSAVIGEPGGRFGWIMHRPGAVGYDRARAAREILDFNGYDTGALAPARGG</sequence>
<dbReference type="InterPro" id="IPR012674">
    <property type="entry name" value="Calycin"/>
</dbReference>
<evidence type="ECO:0000256" key="1">
    <source>
        <dbReference type="SAM" id="SignalP"/>
    </source>
</evidence>
<evidence type="ECO:0000259" key="2">
    <source>
        <dbReference type="Pfam" id="PF08212"/>
    </source>
</evidence>
<name>A0A1G7CVG4_9RHOB</name>
<evidence type="ECO:0000313" key="4">
    <source>
        <dbReference type="Proteomes" id="UP000198922"/>
    </source>
</evidence>
<evidence type="ECO:0000313" key="3">
    <source>
        <dbReference type="EMBL" id="SDE42740.1"/>
    </source>
</evidence>
<organism evidence="3 4">
    <name type="scientific">Limimaricola pyoseonensis</name>
    <dbReference type="NCBI Taxonomy" id="521013"/>
    <lineage>
        <taxon>Bacteria</taxon>
        <taxon>Pseudomonadati</taxon>
        <taxon>Pseudomonadota</taxon>
        <taxon>Alphaproteobacteria</taxon>
        <taxon>Rhodobacterales</taxon>
        <taxon>Paracoccaceae</taxon>
        <taxon>Limimaricola</taxon>
    </lineage>
</organism>
<accession>A0A1G7CVG4</accession>
<reference evidence="4" key="1">
    <citation type="submission" date="2016-10" db="EMBL/GenBank/DDBJ databases">
        <authorList>
            <person name="Varghese N."/>
            <person name="Submissions S."/>
        </authorList>
    </citation>
    <scope>NUCLEOTIDE SEQUENCE [LARGE SCALE GENOMIC DNA]</scope>
    <source>
        <strain evidence="4">DSM 21424</strain>
    </source>
</reference>
<feature type="domain" description="Lipocalin/cytosolic fatty-acid binding" evidence="2">
    <location>
        <begin position="88"/>
        <end position="173"/>
    </location>
</feature>
<protein>
    <submittedName>
        <fullName evidence="3">Apolipoprotein D and lipocalin family protein</fullName>
    </submittedName>
</protein>
<feature type="chain" id="PRO_5011574436" evidence="1">
    <location>
        <begin position="34"/>
        <end position="178"/>
    </location>
</feature>
<dbReference type="Proteomes" id="UP000198922">
    <property type="component" value="Unassembled WGS sequence"/>
</dbReference>
<proteinExistence type="predicted"/>
<dbReference type="EMBL" id="FNAT01000002">
    <property type="protein sequence ID" value="SDE42740.1"/>
    <property type="molecule type" value="Genomic_DNA"/>
</dbReference>
<dbReference type="STRING" id="521013.SAMN04488567_1642"/>
<feature type="signal peptide" evidence="1">
    <location>
        <begin position="1"/>
        <end position="33"/>
    </location>
</feature>
<keyword evidence="1" id="KW-0732">Signal</keyword>
<dbReference type="Pfam" id="PF08212">
    <property type="entry name" value="Lipocalin_2"/>
    <property type="match status" value="1"/>
</dbReference>
<dbReference type="AlphaFoldDB" id="A0A1G7CVG4"/>
<dbReference type="SUPFAM" id="SSF50814">
    <property type="entry name" value="Lipocalins"/>
    <property type="match status" value="1"/>
</dbReference>
<dbReference type="InterPro" id="IPR000566">
    <property type="entry name" value="Lipocln_cytosolic_FA-bd_dom"/>
</dbReference>
<dbReference type="RefSeq" id="WP_165612545.1">
    <property type="nucleotide sequence ID" value="NZ_FNAT01000002.1"/>
</dbReference>
<dbReference type="Gene3D" id="2.40.128.20">
    <property type="match status" value="1"/>
</dbReference>
<keyword evidence="3" id="KW-0449">Lipoprotein</keyword>
<gene>
    <name evidence="3" type="ORF">SAMN04488567_1642</name>
</gene>